<dbReference type="Proteomes" id="UP001173801">
    <property type="component" value="Unassembled WGS sequence"/>
</dbReference>
<dbReference type="Gene3D" id="3.40.50.1820">
    <property type="entry name" value="alpha/beta hydrolase"/>
    <property type="match status" value="1"/>
</dbReference>
<evidence type="ECO:0000313" key="3">
    <source>
        <dbReference type="EMBL" id="MDL0089133.1"/>
    </source>
</evidence>
<feature type="domain" description="AB hydrolase-1" evidence="2">
    <location>
        <begin position="43"/>
        <end position="247"/>
    </location>
</feature>
<organism evidence="3 4">
    <name type="scientific">Campylobacter gastrosuis</name>
    <dbReference type="NCBI Taxonomy" id="2974576"/>
    <lineage>
        <taxon>Bacteria</taxon>
        <taxon>Pseudomonadati</taxon>
        <taxon>Campylobacterota</taxon>
        <taxon>Epsilonproteobacteria</taxon>
        <taxon>Campylobacterales</taxon>
        <taxon>Campylobacteraceae</taxon>
        <taxon>Campylobacter</taxon>
    </lineage>
</organism>
<dbReference type="InterPro" id="IPR000073">
    <property type="entry name" value="AB_hydrolase_1"/>
</dbReference>
<keyword evidence="4" id="KW-1185">Reference proteome</keyword>
<evidence type="ECO:0000313" key="4">
    <source>
        <dbReference type="Proteomes" id="UP001173801"/>
    </source>
</evidence>
<dbReference type="InterPro" id="IPR029058">
    <property type="entry name" value="AB_hydrolase_fold"/>
</dbReference>
<dbReference type="PANTHER" id="PTHR43798:SF31">
    <property type="entry name" value="AB HYDROLASE SUPERFAMILY PROTEIN YCLE"/>
    <property type="match status" value="1"/>
</dbReference>
<reference evidence="3" key="1">
    <citation type="submission" date="2022-08" db="EMBL/GenBank/DDBJ databases">
        <authorList>
            <person name="Wang H."/>
        </authorList>
    </citation>
    <scope>NUCLEOTIDE SEQUENCE</scope>
    <source>
        <strain evidence="3">PS10</strain>
    </source>
</reference>
<dbReference type="EMBL" id="JANURM010000008">
    <property type="protein sequence ID" value="MDL0089133.1"/>
    <property type="molecule type" value="Genomic_DNA"/>
</dbReference>
<proteinExistence type="predicted"/>
<dbReference type="SUPFAM" id="SSF53474">
    <property type="entry name" value="alpha/beta-Hydrolases"/>
    <property type="match status" value="1"/>
</dbReference>
<evidence type="ECO:0000259" key="2">
    <source>
        <dbReference type="Pfam" id="PF12697"/>
    </source>
</evidence>
<sequence>MKFYKAFIPQTSEKIMAKKSIKVGLKTYNISYEIINPKAQISVLILHGWGASKQIMKKAFGNVFDEFKQIYIDLPGFGESEIFSPLNTKDYANIVKKFIKTLPQAPDIVLGHSFGGKIATLLEPKFLVLLSSSGIVVKKRLWVRFKIALFKFLKPLGFSKFYRLFASKDVSGMSRVMYETLKNVVDENFYQNYKNLECKTLIFWGKSDKATPLTSGQTIHEIVKDSKFYPLDGDHFFFLLHAKFIADEIKNELKSQSEQK</sequence>
<name>A0ABT7HR73_9BACT</name>
<keyword evidence="1 3" id="KW-0378">Hydrolase</keyword>
<dbReference type="GO" id="GO:0016787">
    <property type="term" value="F:hydrolase activity"/>
    <property type="evidence" value="ECO:0007669"/>
    <property type="project" value="UniProtKB-KW"/>
</dbReference>
<evidence type="ECO:0000256" key="1">
    <source>
        <dbReference type="ARBA" id="ARBA00022801"/>
    </source>
</evidence>
<gene>
    <name evidence="3" type="ORF">NYG85_07125</name>
</gene>
<dbReference type="InterPro" id="IPR050266">
    <property type="entry name" value="AB_hydrolase_sf"/>
</dbReference>
<protein>
    <submittedName>
        <fullName evidence="3">Alpha/beta hydrolase</fullName>
    </submittedName>
</protein>
<accession>A0ABT7HR73</accession>
<comment type="caution">
    <text evidence="3">The sequence shown here is derived from an EMBL/GenBank/DDBJ whole genome shotgun (WGS) entry which is preliminary data.</text>
</comment>
<dbReference type="PANTHER" id="PTHR43798">
    <property type="entry name" value="MONOACYLGLYCEROL LIPASE"/>
    <property type="match status" value="1"/>
</dbReference>
<dbReference type="Pfam" id="PF12697">
    <property type="entry name" value="Abhydrolase_6"/>
    <property type="match status" value="1"/>
</dbReference>
<reference evidence="3" key="2">
    <citation type="journal article" date="2023" name="Microorganisms">
        <title>Isolation and Genomic Characteristics of Cat-Borne Campylobacter felis sp. nov. and Sheep-Borne Campylobacter ovis sp. nov.</title>
        <authorList>
            <person name="Wang H."/>
            <person name="Li Y."/>
            <person name="Gu Y."/>
            <person name="Zhou G."/>
            <person name="Chen X."/>
            <person name="Zhang X."/>
            <person name="Shao Z."/>
            <person name="Zhang J."/>
            <person name="Zhang M."/>
        </authorList>
    </citation>
    <scope>NUCLEOTIDE SEQUENCE</scope>
    <source>
        <strain evidence="3">PS10</strain>
    </source>
</reference>